<evidence type="ECO:0000313" key="2">
    <source>
        <dbReference type="Proteomes" id="UP000676194"/>
    </source>
</evidence>
<dbReference type="EMBL" id="CP074694">
    <property type="protein sequence ID" value="QVL31595.1"/>
    <property type="molecule type" value="Genomic_DNA"/>
</dbReference>
<organism evidence="1 2">
    <name type="scientific">Telmatocola sphagniphila</name>
    <dbReference type="NCBI Taxonomy" id="1123043"/>
    <lineage>
        <taxon>Bacteria</taxon>
        <taxon>Pseudomonadati</taxon>
        <taxon>Planctomycetota</taxon>
        <taxon>Planctomycetia</taxon>
        <taxon>Gemmatales</taxon>
        <taxon>Gemmataceae</taxon>
    </lineage>
</organism>
<dbReference type="AlphaFoldDB" id="A0A8E6B723"/>
<evidence type="ECO:0000313" key="1">
    <source>
        <dbReference type="EMBL" id="QVL31595.1"/>
    </source>
</evidence>
<dbReference type="Proteomes" id="UP000676194">
    <property type="component" value="Chromosome"/>
</dbReference>
<sequence length="61" mass="6762">MKLSSSSWTLADLRRVPLWLRLDPAICDRKGEFTLHGAKFARLDPDALEPIPTGDTGIPSQ</sequence>
<proteinExistence type="predicted"/>
<dbReference type="RefSeq" id="WP_213495646.1">
    <property type="nucleotide sequence ID" value="NZ_CP074694.1"/>
</dbReference>
<accession>A0A8E6B723</accession>
<keyword evidence="2" id="KW-1185">Reference proteome</keyword>
<name>A0A8E6B723_9BACT</name>
<gene>
    <name evidence="1" type="ORF">KIH39_22555</name>
</gene>
<dbReference type="KEGG" id="tsph:KIH39_22555"/>
<reference evidence="1" key="1">
    <citation type="submission" date="2021-05" db="EMBL/GenBank/DDBJ databases">
        <title>Complete genome sequence of the cellulolytic planctomycete Telmatocola sphagniphila SP2T and characterization of the first cellulase from planctomycetes.</title>
        <authorList>
            <person name="Rakitin A.L."/>
            <person name="Beletsky A.V."/>
            <person name="Naumoff D.G."/>
            <person name="Kulichevskaya I.S."/>
            <person name="Mardanov A.V."/>
            <person name="Ravin N.V."/>
            <person name="Dedysh S.N."/>
        </authorList>
    </citation>
    <scope>NUCLEOTIDE SEQUENCE</scope>
    <source>
        <strain evidence="1">SP2T</strain>
    </source>
</reference>
<protein>
    <submittedName>
        <fullName evidence="1">Uncharacterized protein</fullName>
    </submittedName>
</protein>